<dbReference type="Proteomes" id="UP001279734">
    <property type="component" value="Unassembled WGS sequence"/>
</dbReference>
<feature type="chain" id="PRO_5042094425" evidence="1">
    <location>
        <begin position="29"/>
        <end position="72"/>
    </location>
</feature>
<comment type="caution">
    <text evidence="2">The sequence shown here is derived from an EMBL/GenBank/DDBJ whole genome shotgun (WGS) entry which is preliminary data.</text>
</comment>
<reference evidence="2" key="1">
    <citation type="submission" date="2023-05" db="EMBL/GenBank/DDBJ databases">
        <title>Nepenthes gracilis genome sequencing.</title>
        <authorList>
            <person name="Fukushima K."/>
        </authorList>
    </citation>
    <scope>NUCLEOTIDE SEQUENCE</scope>
    <source>
        <strain evidence="2">SING2019-196</strain>
    </source>
</reference>
<dbReference type="EMBL" id="BSYO01000014">
    <property type="protein sequence ID" value="GMH14454.1"/>
    <property type="molecule type" value="Genomic_DNA"/>
</dbReference>
<evidence type="ECO:0000256" key="1">
    <source>
        <dbReference type="SAM" id="SignalP"/>
    </source>
</evidence>
<protein>
    <submittedName>
        <fullName evidence="2">Uncharacterized protein</fullName>
    </submittedName>
</protein>
<accession>A0AAD3SPH8</accession>
<sequence length="72" mass="7779">MGREGGVRGGVLPALLALLGALATASLGANVTYDHRALVIDDVAGQIERRRFRCDRDLRFLKSTLTISRLAN</sequence>
<keyword evidence="3" id="KW-1185">Reference proteome</keyword>
<evidence type="ECO:0000313" key="2">
    <source>
        <dbReference type="EMBL" id="GMH14454.1"/>
    </source>
</evidence>
<dbReference type="AlphaFoldDB" id="A0AAD3SPH8"/>
<proteinExistence type="predicted"/>
<organism evidence="2 3">
    <name type="scientific">Nepenthes gracilis</name>
    <name type="common">Slender pitcher plant</name>
    <dbReference type="NCBI Taxonomy" id="150966"/>
    <lineage>
        <taxon>Eukaryota</taxon>
        <taxon>Viridiplantae</taxon>
        <taxon>Streptophyta</taxon>
        <taxon>Embryophyta</taxon>
        <taxon>Tracheophyta</taxon>
        <taxon>Spermatophyta</taxon>
        <taxon>Magnoliopsida</taxon>
        <taxon>eudicotyledons</taxon>
        <taxon>Gunneridae</taxon>
        <taxon>Pentapetalae</taxon>
        <taxon>Caryophyllales</taxon>
        <taxon>Nepenthaceae</taxon>
        <taxon>Nepenthes</taxon>
    </lineage>
</organism>
<gene>
    <name evidence="2" type="ORF">Nepgr_016295</name>
</gene>
<feature type="signal peptide" evidence="1">
    <location>
        <begin position="1"/>
        <end position="28"/>
    </location>
</feature>
<name>A0AAD3SPH8_NEPGR</name>
<evidence type="ECO:0000313" key="3">
    <source>
        <dbReference type="Proteomes" id="UP001279734"/>
    </source>
</evidence>
<keyword evidence="1" id="KW-0732">Signal</keyword>